<feature type="transmembrane region" description="Helical" evidence="6">
    <location>
        <begin position="205"/>
        <end position="227"/>
    </location>
</feature>
<dbReference type="CDD" id="cd01115">
    <property type="entry name" value="SLC13_permease"/>
    <property type="match status" value="1"/>
</dbReference>
<name>A0ABU0W2Z9_9GAMM</name>
<feature type="transmembrane region" description="Helical" evidence="6">
    <location>
        <begin position="78"/>
        <end position="96"/>
    </location>
</feature>
<feature type="transmembrane region" description="Helical" evidence="6">
    <location>
        <begin position="55"/>
        <end position="72"/>
    </location>
</feature>
<evidence type="ECO:0000256" key="4">
    <source>
        <dbReference type="ARBA" id="ARBA00022989"/>
    </source>
</evidence>
<gene>
    <name evidence="7" type="ORF">RBH19_00700</name>
</gene>
<keyword evidence="8" id="KW-1185">Reference proteome</keyword>
<comment type="caution">
    <text evidence="7">The sequence shown here is derived from an EMBL/GenBank/DDBJ whole genome shotgun (WGS) entry which is preliminary data.</text>
</comment>
<dbReference type="InterPro" id="IPR001898">
    <property type="entry name" value="SLC13A/DASS"/>
</dbReference>
<evidence type="ECO:0000256" key="2">
    <source>
        <dbReference type="ARBA" id="ARBA00022448"/>
    </source>
</evidence>
<feature type="transmembrane region" description="Helical" evidence="6">
    <location>
        <begin position="320"/>
        <end position="339"/>
    </location>
</feature>
<reference evidence="7 8" key="1">
    <citation type="submission" date="2023-08" db="EMBL/GenBank/DDBJ databases">
        <title>Whole-genome sequencing of halo(alkali)philic microorganisms from hypersaline lakes.</title>
        <authorList>
            <person name="Sorokin D.Y."/>
            <person name="Abbas B."/>
            <person name="Merkel A.Y."/>
        </authorList>
    </citation>
    <scope>NUCLEOTIDE SEQUENCE [LARGE SCALE GENOMIC DNA]</scope>
    <source>
        <strain evidence="7 8">AB-CW4</strain>
    </source>
</reference>
<evidence type="ECO:0000256" key="3">
    <source>
        <dbReference type="ARBA" id="ARBA00022692"/>
    </source>
</evidence>
<keyword evidence="4 6" id="KW-1133">Transmembrane helix</keyword>
<evidence type="ECO:0000256" key="5">
    <source>
        <dbReference type="ARBA" id="ARBA00023136"/>
    </source>
</evidence>
<accession>A0ABU0W2Z9</accession>
<proteinExistence type="predicted"/>
<keyword evidence="3 6" id="KW-0812">Transmembrane</keyword>
<organism evidence="7 8">
    <name type="scientific">Natronospira bacteriovora</name>
    <dbReference type="NCBI Taxonomy" id="3069753"/>
    <lineage>
        <taxon>Bacteria</taxon>
        <taxon>Pseudomonadati</taxon>
        <taxon>Pseudomonadota</taxon>
        <taxon>Gammaproteobacteria</taxon>
        <taxon>Natronospirales</taxon>
        <taxon>Natronospiraceae</taxon>
        <taxon>Natronospira</taxon>
    </lineage>
</organism>
<comment type="subcellular location">
    <subcellularLocation>
        <location evidence="1">Membrane</location>
        <topology evidence="1">Multi-pass membrane protein</topology>
    </subcellularLocation>
</comment>
<dbReference type="EMBL" id="JAVDDT010000001">
    <property type="protein sequence ID" value="MDQ2068390.1"/>
    <property type="molecule type" value="Genomic_DNA"/>
</dbReference>
<dbReference type="NCBIfam" id="TIGR00785">
    <property type="entry name" value="dass"/>
    <property type="match status" value="1"/>
</dbReference>
<feature type="transmembrane region" description="Helical" evidence="6">
    <location>
        <begin position="166"/>
        <end position="185"/>
    </location>
</feature>
<keyword evidence="2" id="KW-0813">Transport</keyword>
<dbReference type="InterPro" id="IPR031312">
    <property type="entry name" value="Na/sul_symport_CS"/>
</dbReference>
<sequence>MPEMRRIGLILGPVLALSAYLLARHHGLSTEAGWTAAVTALCAAWWISEALPIPATSLIPFAAFPLLGILPHGEVAQAYGHTLILLLLGGFILSTAMEKNGAHRRVALGMVHLVGGRGGPRMVLGFMLASGLLSMWISNTATVLMLLPVALAVLRSSGDEQLGTPLLLGVAWSASIGGLGTPIGTPPNVIFMGVYAQITGREISFLQWMAIGIPASLTLIAFAWFYLTRGMGAGKPLSLPPLGSWTAPERRVLLVFGLAALAWMTRSAPLGGWSQWLPVGEYAGDATVALTAVVLCFLLPDGRGGRLLDWASAEKIPWGLLILFGGGIAIAMAFQSSGLSTAIGDALADRSHWPLVLLTLVICLTVTFMTETTSNTATATLMMPILGATAIAAGIEPALLMIPAALSASCAFMLPVATAPNAVVFGTGRVPIRTMAGQGFGLNLMGAAVITTLAAIWLPRIFS</sequence>
<evidence type="ECO:0000313" key="8">
    <source>
        <dbReference type="Proteomes" id="UP001239019"/>
    </source>
</evidence>
<protein>
    <submittedName>
        <fullName evidence="7">SLC13 family permease</fullName>
    </submittedName>
</protein>
<dbReference type="RefSeq" id="WP_306726881.1">
    <property type="nucleotide sequence ID" value="NZ_JAVDDT010000001.1"/>
</dbReference>
<feature type="transmembrane region" description="Helical" evidence="6">
    <location>
        <begin position="135"/>
        <end position="154"/>
    </location>
</feature>
<dbReference type="PANTHER" id="PTHR10283:SF82">
    <property type="entry name" value="SOLUTE CARRIER FAMILY 13 MEMBER 2"/>
    <property type="match status" value="1"/>
</dbReference>
<dbReference type="PANTHER" id="PTHR10283">
    <property type="entry name" value="SOLUTE CARRIER FAMILY 13 MEMBER"/>
    <property type="match status" value="1"/>
</dbReference>
<evidence type="ECO:0000256" key="1">
    <source>
        <dbReference type="ARBA" id="ARBA00004141"/>
    </source>
</evidence>
<keyword evidence="5 6" id="KW-0472">Membrane</keyword>
<evidence type="ECO:0000256" key="6">
    <source>
        <dbReference type="SAM" id="Phobius"/>
    </source>
</evidence>
<dbReference type="Pfam" id="PF00939">
    <property type="entry name" value="Na_sulph_symp"/>
    <property type="match status" value="1"/>
</dbReference>
<dbReference type="PROSITE" id="PS01271">
    <property type="entry name" value="NA_SULFATE"/>
    <property type="match status" value="1"/>
</dbReference>
<feature type="transmembrane region" description="Helical" evidence="6">
    <location>
        <begin position="351"/>
        <end position="369"/>
    </location>
</feature>
<dbReference type="Proteomes" id="UP001239019">
    <property type="component" value="Unassembled WGS sequence"/>
</dbReference>
<evidence type="ECO:0000313" key="7">
    <source>
        <dbReference type="EMBL" id="MDQ2068390.1"/>
    </source>
</evidence>
<feature type="transmembrane region" description="Helical" evidence="6">
    <location>
        <begin position="406"/>
        <end position="428"/>
    </location>
</feature>
<feature type="transmembrane region" description="Helical" evidence="6">
    <location>
        <begin position="440"/>
        <end position="458"/>
    </location>
</feature>
<feature type="transmembrane region" description="Helical" evidence="6">
    <location>
        <begin position="381"/>
        <end position="400"/>
    </location>
</feature>